<protein>
    <submittedName>
        <fullName evidence="1">Uncharacterized protein</fullName>
    </submittedName>
</protein>
<reference evidence="2" key="1">
    <citation type="submission" date="2023-09" db="EMBL/GenBank/DDBJ databases">
        <authorList>
            <person name="Li S."/>
            <person name="Li X."/>
            <person name="Zhang C."/>
            <person name="Zhao Z."/>
        </authorList>
    </citation>
    <scope>NUCLEOTIDE SEQUENCE [LARGE SCALE GENOMIC DNA]</scope>
    <source>
        <strain evidence="2">SQ345</strain>
    </source>
</reference>
<dbReference type="RefSeq" id="WP_348388239.1">
    <property type="nucleotide sequence ID" value="NZ_CP134146.1"/>
</dbReference>
<evidence type="ECO:0000313" key="2">
    <source>
        <dbReference type="Proteomes" id="UP001248581"/>
    </source>
</evidence>
<dbReference type="EMBL" id="CP134146">
    <property type="protein sequence ID" value="WNC69095.1"/>
    <property type="molecule type" value="Genomic_DNA"/>
</dbReference>
<name>A0ABY9TMV1_9GAMM</name>
<dbReference type="Proteomes" id="UP001248581">
    <property type="component" value="Chromosome"/>
</dbReference>
<keyword evidence="2" id="KW-1185">Reference proteome</keyword>
<proteinExistence type="predicted"/>
<accession>A0ABY9TMV1</accession>
<evidence type="ECO:0000313" key="1">
    <source>
        <dbReference type="EMBL" id="WNC69095.1"/>
    </source>
</evidence>
<sequence>MIYDLKLVAELSKELGFSIVDSSQTSVDIKIFEDAILVFQNIDEQTDSLIGFSGTPWHEHGVLMFSGSDGCYTELAYIDVLSEIKLGKVLVCELFNHGVLKDRYLVHKNHIDEFEYMQSGDEIRIRQYINDSL</sequence>
<gene>
    <name evidence="1" type="ORF">RI845_02815</name>
</gene>
<organism evidence="1 2">
    <name type="scientific">Thalassotalea nanhaiensis</name>
    <dbReference type="NCBI Taxonomy" id="3065648"/>
    <lineage>
        <taxon>Bacteria</taxon>
        <taxon>Pseudomonadati</taxon>
        <taxon>Pseudomonadota</taxon>
        <taxon>Gammaproteobacteria</taxon>
        <taxon>Alteromonadales</taxon>
        <taxon>Colwelliaceae</taxon>
        <taxon>Thalassotalea</taxon>
    </lineage>
</organism>